<feature type="domain" description="Glycosyl transferase CAP10" evidence="3">
    <location>
        <begin position="193"/>
        <end position="436"/>
    </location>
</feature>
<dbReference type="SMART" id="SM00672">
    <property type="entry name" value="CAP10"/>
    <property type="match status" value="1"/>
</dbReference>
<dbReference type="PANTHER" id="PTHR12203:SF35">
    <property type="entry name" value="PROTEIN O-GLUCOSYLTRANSFERASE 1"/>
    <property type="match status" value="1"/>
</dbReference>
<evidence type="ECO:0000313" key="5">
    <source>
        <dbReference type="Proteomes" id="UP001161247"/>
    </source>
</evidence>
<keyword evidence="5" id="KW-1185">Reference proteome</keyword>
<protein>
    <submittedName>
        <fullName evidence="4">OLC1v1006232C1</fullName>
    </submittedName>
</protein>
<gene>
    <name evidence="4" type="ORF">OLC1_LOCUS15392</name>
</gene>
<dbReference type="Pfam" id="PF05686">
    <property type="entry name" value="Glyco_transf_90"/>
    <property type="match status" value="1"/>
</dbReference>
<name>A0AAV1DGI2_OLDCO</name>
<organism evidence="4 5">
    <name type="scientific">Oldenlandia corymbosa var. corymbosa</name>
    <dbReference type="NCBI Taxonomy" id="529605"/>
    <lineage>
        <taxon>Eukaryota</taxon>
        <taxon>Viridiplantae</taxon>
        <taxon>Streptophyta</taxon>
        <taxon>Embryophyta</taxon>
        <taxon>Tracheophyta</taxon>
        <taxon>Spermatophyta</taxon>
        <taxon>Magnoliopsida</taxon>
        <taxon>eudicotyledons</taxon>
        <taxon>Gunneridae</taxon>
        <taxon>Pentapetalae</taxon>
        <taxon>asterids</taxon>
        <taxon>lamiids</taxon>
        <taxon>Gentianales</taxon>
        <taxon>Rubiaceae</taxon>
        <taxon>Rubioideae</taxon>
        <taxon>Spermacoceae</taxon>
        <taxon>Hedyotis-Oldenlandia complex</taxon>
        <taxon>Oldenlandia</taxon>
    </lineage>
</organism>
<accession>A0AAV1DGI2</accession>
<evidence type="ECO:0000256" key="2">
    <source>
        <dbReference type="ARBA" id="ARBA00022679"/>
    </source>
</evidence>
<dbReference type="EMBL" id="OX459122">
    <property type="protein sequence ID" value="CAI9106976.1"/>
    <property type="molecule type" value="Genomic_DNA"/>
</dbReference>
<dbReference type="Proteomes" id="UP001161247">
    <property type="component" value="Chromosome 5"/>
</dbReference>
<dbReference type="InterPro" id="IPR006598">
    <property type="entry name" value="CAP10"/>
</dbReference>
<proteinExistence type="inferred from homology"/>
<dbReference type="PANTHER" id="PTHR12203">
    <property type="entry name" value="KDEL LYS-ASP-GLU-LEU CONTAINING - RELATED"/>
    <property type="match status" value="1"/>
</dbReference>
<evidence type="ECO:0000313" key="4">
    <source>
        <dbReference type="EMBL" id="CAI9106976.1"/>
    </source>
</evidence>
<reference evidence="4" key="1">
    <citation type="submission" date="2023-03" db="EMBL/GenBank/DDBJ databases">
        <authorList>
            <person name="Julca I."/>
        </authorList>
    </citation>
    <scope>NUCLEOTIDE SEQUENCE</scope>
</reference>
<dbReference type="InterPro" id="IPR051091">
    <property type="entry name" value="O-Glucosyltr/Glycosyltrsf_90"/>
</dbReference>
<evidence type="ECO:0000259" key="3">
    <source>
        <dbReference type="SMART" id="SM00672"/>
    </source>
</evidence>
<comment type="similarity">
    <text evidence="1">Belongs to the glycosyltransferase 90 family.</text>
</comment>
<evidence type="ECO:0000256" key="1">
    <source>
        <dbReference type="ARBA" id="ARBA00010118"/>
    </source>
</evidence>
<dbReference type="GO" id="GO:0016740">
    <property type="term" value="F:transferase activity"/>
    <property type="evidence" value="ECO:0007669"/>
    <property type="project" value="UniProtKB-KW"/>
</dbReference>
<dbReference type="AlphaFoldDB" id="A0AAV1DGI2"/>
<sequence>MGLLSNSVNRPAFRAPASAIPYPIPRFFLILAAVSLCLLLFFEVDSFVGSVVSRTKTIIGHNLEPTPWHPFPPRTLDSESKYSTFSRIFKCSYLSCGRSSPYELTQQRSDDYIRRSKNETCPEVFKFIHRDLEPWAKSKVTLAHLMEAQNFAAFRVTIIEGKLYVELYYDCVQSRQMFTIWSILQLLRRYPGKVPDVDLMFDCMDKPMVDRANFTSMPLPLFRYCTTSEHFDIPFPDWSFWGWPEIQIQPWGEEFRSIKQGSMSKLWSQKWPFAYWKGNPDVASPIREMLLQCNDTAKWKAQILRQDWGAAARAGFKDSKLSSQCNHQYKIYAEGYAWSVSLKYILSCGSVPLIVSPKYQDFFSRGLTPKKNFLPVSPTELCRSIKMSVEWGHAHPSEAEAIGKAAQDYMGSLRMDRVYDYMFHLLSEYSKLQDFKPVRPPTATETCVESVLCYADENQRRFLEKSLAFPSTSPPCSLQP</sequence>
<keyword evidence="2" id="KW-0808">Transferase</keyword>